<dbReference type="EMBL" id="CP123872">
    <property type="protein sequence ID" value="WND03234.1"/>
    <property type="molecule type" value="Genomic_DNA"/>
</dbReference>
<evidence type="ECO:0000313" key="3">
    <source>
        <dbReference type="EMBL" id="WND03234.1"/>
    </source>
</evidence>
<dbReference type="RefSeq" id="WP_310799086.1">
    <property type="nucleotide sequence ID" value="NZ_CP123872.1"/>
</dbReference>
<feature type="signal peptide" evidence="2">
    <location>
        <begin position="1"/>
        <end position="17"/>
    </location>
</feature>
<protein>
    <recommendedName>
        <fullName evidence="5">EF-hand domain-containing protein</fullName>
    </recommendedName>
</protein>
<dbReference type="KEGG" id="tmk:QGN29_02480"/>
<feature type="compositionally biased region" description="Basic and acidic residues" evidence="1">
    <location>
        <begin position="159"/>
        <end position="181"/>
    </location>
</feature>
<accession>A0AA52H9T0</accession>
<evidence type="ECO:0008006" key="5">
    <source>
        <dbReference type="Google" id="ProtNLM"/>
    </source>
</evidence>
<dbReference type="Proteomes" id="UP001268683">
    <property type="component" value="Chromosome"/>
</dbReference>
<keyword evidence="2" id="KW-0732">Signal</keyword>
<dbReference type="InterPro" id="IPR018247">
    <property type="entry name" value="EF_Hand_1_Ca_BS"/>
</dbReference>
<evidence type="ECO:0000313" key="4">
    <source>
        <dbReference type="Proteomes" id="UP001268683"/>
    </source>
</evidence>
<proteinExistence type="predicted"/>
<feature type="chain" id="PRO_5041224180" description="EF-hand domain-containing protein" evidence="2">
    <location>
        <begin position="18"/>
        <end position="188"/>
    </location>
</feature>
<evidence type="ECO:0000256" key="2">
    <source>
        <dbReference type="SAM" id="SignalP"/>
    </source>
</evidence>
<dbReference type="AlphaFoldDB" id="A0AA52H9T0"/>
<dbReference type="PROSITE" id="PS00018">
    <property type="entry name" value="EF_HAND_1"/>
    <property type="match status" value="1"/>
</dbReference>
<reference evidence="3" key="1">
    <citation type="submission" date="2023-04" db="EMBL/GenBank/DDBJ databases">
        <title>Complete genome sequence of Temperatibacter marinus.</title>
        <authorList>
            <person name="Rong J.-C."/>
            <person name="Yi M.-L."/>
            <person name="Zhao Q."/>
        </authorList>
    </citation>
    <scope>NUCLEOTIDE SEQUENCE</scope>
    <source>
        <strain evidence="3">NBRC 110045</strain>
    </source>
</reference>
<dbReference type="Gene3D" id="1.10.238.10">
    <property type="entry name" value="EF-hand"/>
    <property type="match status" value="1"/>
</dbReference>
<sequence length="188" mass="21937">MTNKLFLVLCLSTFLLSACTSGPGRPDRGAHSNRKEMSAEKYEKMKMKFRQKYETIISNLDLNKDGFLTCEDDYIQKANLFKKLDTDASYDLSSSEYREVNFMTNKYMFHDFSTVDKNHSRSITLKEFQAIPNGYIIKYDRNNDCTATEEEVMKVLMKELRSSGSKERGQRSQGKRSEGKRRSQRQRN</sequence>
<dbReference type="SUPFAM" id="SSF47473">
    <property type="entry name" value="EF-hand"/>
    <property type="match status" value="1"/>
</dbReference>
<evidence type="ECO:0000256" key="1">
    <source>
        <dbReference type="SAM" id="MobiDB-lite"/>
    </source>
</evidence>
<dbReference type="InterPro" id="IPR011992">
    <property type="entry name" value="EF-hand-dom_pair"/>
</dbReference>
<gene>
    <name evidence="3" type="ORF">QGN29_02480</name>
</gene>
<feature type="region of interest" description="Disordered" evidence="1">
    <location>
        <begin position="159"/>
        <end position="188"/>
    </location>
</feature>
<dbReference type="PROSITE" id="PS51257">
    <property type="entry name" value="PROKAR_LIPOPROTEIN"/>
    <property type="match status" value="1"/>
</dbReference>
<name>A0AA52H9T0_9PROT</name>
<organism evidence="3 4">
    <name type="scientific">Temperatibacter marinus</name>
    <dbReference type="NCBI Taxonomy" id="1456591"/>
    <lineage>
        <taxon>Bacteria</taxon>
        <taxon>Pseudomonadati</taxon>
        <taxon>Pseudomonadota</taxon>
        <taxon>Alphaproteobacteria</taxon>
        <taxon>Kordiimonadales</taxon>
        <taxon>Temperatibacteraceae</taxon>
        <taxon>Temperatibacter</taxon>
    </lineage>
</organism>
<keyword evidence="4" id="KW-1185">Reference proteome</keyword>